<dbReference type="Proteomes" id="UP000234503">
    <property type="component" value="Unassembled WGS sequence"/>
</dbReference>
<name>A0A2N5ECF0_9GAMM</name>
<keyword evidence="2" id="KW-1185">Reference proteome</keyword>
<dbReference type="GO" id="GO:0015774">
    <property type="term" value="P:polysaccharide transport"/>
    <property type="evidence" value="ECO:0007669"/>
    <property type="project" value="InterPro"/>
</dbReference>
<protein>
    <submittedName>
        <fullName evidence="1">Beta-3-deoxy-D-manno-oct-2-ulosonic acid transferase</fullName>
    </submittedName>
</protein>
<dbReference type="EMBL" id="PJZH01000001">
    <property type="protein sequence ID" value="PLR40172.1"/>
    <property type="molecule type" value="Genomic_DNA"/>
</dbReference>
<proteinExistence type="predicted"/>
<dbReference type="AlphaFoldDB" id="A0A2N5ECF0"/>
<comment type="caution">
    <text evidence="1">The sequence shown here is derived from an EMBL/GenBank/DDBJ whole genome shotgun (WGS) entry which is preliminary data.</text>
</comment>
<gene>
    <name evidence="1" type="ORF">CYR32_00050</name>
</gene>
<sequence length="686" mass="74994">MIGIFSAGIARIPHLEQLLPEGVARLASYRRVPARVSAIAVWGHRPSGNRAVAVARRRGLPVWRLEDGFIRSLGLGVAGSPPCAIVVDQAGIYYDAAQPSTLEYLIQDRAGNAPLYPQASRAIDTITRLDLSKYNQAPPYRGPVPAGETVLVVDQTFGDKAVCHGGAGPGDFVRMLETALEENPQATVWVKVHPDVLHGKKAGYLADAAREAAARHPRVMLLTCNASPYSLLQHVSRVYAVTSQYGFEALMAGKAVTCFGLPWYAGWGLTDDRHADAPSLAARRGRASLPDLFAAAYLRYSRYLDPQSGKAGTLDDLLTWLDMARDHCRERQGTLTAPGLSVWKRAILTPFLKTPDNRVRFGTSINDAAAGVVWGIKGERQWQQAGHDPALPVWRMEDGFLRSAGLGSHLHPPLSLVLDKSGIYYDATRPSDLETLLNHGALTDHQRARAAALRQRLLAARLSKYNLGAAFSRPAAAAGKRLLLVPGQVEDDASILTGTLGIRSNSALLRTVRERHPDAYILYKPHPDVLAGNRKGAVAAQDVARWANETVLDADIIHCIRAADEIHTLTSLAGFEALMHGKPVTCYGVPFYAGWGLTQDEYPCPRRTREITLDELVYQALIRYPSYIHPASGKPITAEAAVSYLETLPRGEMFIAKRKFSSAINAYKKIKMLIKVKLNYNAAQHL</sequence>
<organism evidence="1 2">
    <name type="scientific">Chimaeribacter coloradensis</name>
    <dbReference type="NCBI Taxonomy" id="2060068"/>
    <lineage>
        <taxon>Bacteria</taxon>
        <taxon>Pseudomonadati</taxon>
        <taxon>Pseudomonadota</taxon>
        <taxon>Gammaproteobacteria</taxon>
        <taxon>Enterobacterales</taxon>
        <taxon>Yersiniaceae</taxon>
        <taxon>Chimaeribacter</taxon>
    </lineage>
</organism>
<dbReference type="InterPro" id="IPR007833">
    <property type="entry name" value="Capsule_polysaccharide_synth"/>
</dbReference>
<dbReference type="Pfam" id="PF05159">
    <property type="entry name" value="Capsule_synth"/>
    <property type="match status" value="3"/>
</dbReference>
<dbReference type="OrthoDB" id="543755at2"/>
<dbReference type="GO" id="GO:0000271">
    <property type="term" value="P:polysaccharide biosynthetic process"/>
    <property type="evidence" value="ECO:0007669"/>
    <property type="project" value="InterPro"/>
</dbReference>
<dbReference type="CDD" id="cd16440">
    <property type="entry name" value="beta_Kdo_transferase_KpsC_1"/>
    <property type="match status" value="1"/>
</dbReference>
<evidence type="ECO:0000313" key="1">
    <source>
        <dbReference type="EMBL" id="PLR40172.1"/>
    </source>
</evidence>
<dbReference type="RefSeq" id="WP_101821328.1">
    <property type="nucleotide sequence ID" value="NZ_PJZH01000001.1"/>
</dbReference>
<keyword evidence="1" id="KW-0808">Transferase</keyword>
<dbReference type="GO" id="GO:0016740">
    <property type="term" value="F:transferase activity"/>
    <property type="evidence" value="ECO:0007669"/>
    <property type="project" value="UniProtKB-KW"/>
</dbReference>
<dbReference type="CDD" id="cd16439">
    <property type="entry name" value="beta_Kdo_transferase_KpsC_2"/>
    <property type="match status" value="1"/>
</dbReference>
<reference evidence="1 2" key="1">
    <citation type="submission" date="2017-12" db="EMBL/GenBank/DDBJ databases">
        <title>Characterization of six clinical isolates of Enterochimera gen. nov., a novel genus of the Yersiniaciae family and the three species Enterochimera arupensis sp. nov., Enterochimera coloradensis sp. nov, and Enterochimera californica sp. nov.</title>
        <authorList>
            <person name="Rossi A."/>
            <person name="Fisher M."/>
        </authorList>
    </citation>
    <scope>NUCLEOTIDE SEQUENCE [LARGE SCALE GENOMIC DNA]</scope>
    <source>
        <strain evidence="2">2016-Iso4</strain>
    </source>
</reference>
<evidence type="ECO:0000313" key="2">
    <source>
        <dbReference type="Proteomes" id="UP000234503"/>
    </source>
</evidence>
<accession>A0A2N5ECF0</accession>